<dbReference type="GO" id="GO:0016829">
    <property type="term" value="F:lyase activity"/>
    <property type="evidence" value="ECO:0007669"/>
    <property type="project" value="UniProtKB-KW"/>
</dbReference>
<gene>
    <name evidence="2" type="primary">fldC_1</name>
    <name evidence="2" type="ORF">MMJJ_01600</name>
</gene>
<keyword evidence="2" id="KW-0456">Lyase</keyword>
<dbReference type="Gene3D" id="3.40.50.11900">
    <property type="match status" value="1"/>
</dbReference>
<reference evidence="3" key="1">
    <citation type="journal article" date="2018" name="Genome Announc.">
        <title>Complete Genome Sequence of the Methanococcus maripaludis Type Strain JJ (DSM 2067), a Model for Selenoprotein Synthesis in Archaea.</title>
        <authorList>
            <person name="Poehlein A."/>
            <person name="Heym D."/>
            <person name="Quitzke V."/>
            <person name="Fersch J."/>
            <person name="Daniel R."/>
            <person name="Rother M."/>
        </authorList>
    </citation>
    <scope>NUCLEOTIDE SEQUENCE [LARGE SCALE GENOMIC DNA]</scope>
    <source>
        <strain evidence="3">DSM 2067</strain>
    </source>
</reference>
<sequence>MKNNLNNILEDSLNYKIGETLDELKSIKKLDEIFSKRKEELYREKDEGKKVFGRFCVFVPTEIICAADAIPVGLCGGKESTIPSAEEDLPRSICPLIKSSYGFKKDKACPYFEASDVIVGETTCDGKKKMFEHMAKLSEMYVMHLPHFKDERSYKLWLKEVYDFKDYVEKFTGNKITEEKLKEAIDEENEERILSHKLYELRSKIPTPITGTDALKIFQRSFLLDIKDRLAILKEVISELEERVKNGEGYAGKRILVAGCPMVAGNTKIVDIIEEVGGLVVGEETCTGTRKFDNLVKGYTIDDLAERYFKINCASAFKNDSRIERIKELVKEQNADGVVYYTLQYCHTFNVEGALIEKELKNLGIPIIRIETDYSESDKEQIKTRLEAFVEMI</sequence>
<dbReference type="InterPro" id="IPR010327">
    <property type="entry name" value="FldB/FldC_alpha/beta"/>
</dbReference>
<accession>A0A2L1C8C5</accession>
<name>A0A2L1C8C5_METMI</name>
<dbReference type="Pfam" id="PF06050">
    <property type="entry name" value="HGD-D"/>
    <property type="match status" value="1"/>
</dbReference>
<dbReference type="PANTHER" id="PTHR30548">
    <property type="entry name" value="2-HYDROXYGLUTARYL-COA DEHYDRATASE, D-COMPONENT-RELATED"/>
    <property type="match status" value="1"/>
</dbReference>
<proteinExistence type="inferred from homology"/>
<evidence type="ECO:0000313" key="2">
    <source>
        <dbReference type="EMBL" id="AVB75579.1"/>
    </source>
</evidence>
<dbReference type="EC" id="4.2.1.-" evidence="2"/>
<evidence type="ECO:0000256" key="1">
    <source>
        <dbReference type="ARBA" id="ARBA00005806"/>
    </source>
</evidence>
<protein>
    <submittedName>
        <fullName evidence="2">R-phenyllactate dehydratase beta subunit</fullName>
        <ecNumber evidence="2">4.2.1.-</ecNumber>
    </submittedName>
</protein>
<dbReference type="KEGG" id="mmad:MMJJ_01600"/>
<organism evidence="2 3">
    <name type="scientific">Methanococcus maripaludis</name>
    <name type="common">Methanococcus deltae</name>
    <dbReference type="NCBI Taxonomy" id="39152"/>
    <lineage>
        <taxon>Archaea</taxon>
        <taxon>Methanobacteriati</taxon>
        <taxon>Methanobacteriota</taxon>
        <taxon>Methanomada group</taxon>
        <taxon>Methanococci</taxon>
        <taxon>Methanococcales</taxon>
        <taxon>Methanococcaceae</taxon>
        <taxon>Methanococcus</taxon>
    </lineage>
</organism>
<dbReference type="Gene3D" id="3.40.50.11890">
    <property type="match status" value="1"/>
</dbReference>
<comment type="similarity">
    <text evidence="1">Belongs to the FldB/FldC dehydratase alpha/beta subunit family.</text>
</comment>
<dbReference type="AlphaFoldDB" id="A0A2L1C8C5"/>
<dbReference type="EMBL" id="CP026606">
    <property type="protein sequence ID" value="AVB75579.1"/>
    <property type="molecule type" value="Genomic_DNA"/>
</dbReference>
<dbReference type="Proteomes" id="UP000239462">
    <property type="component" value="Chromosome"/>
</dbReference>
<dbReference type="PANTHER" id="PTHR30548:SF1">
    <property type="entry name" value="DEHYDRATASE SUBUNIT MJ0007-RELATED"/>
    <property type="match status" value="1"/>
</dbReference>
<dbReference type="NCBIfam" id="NF040772">
    <property type="entry name" value="double_cubane"/>
    <property type="match status" value="1"/>
</dbReference>
<dbReference type="InterPro" id="IPR047678">
    <property type="entry name" value="YjiM-like"/>
</dbReference>
<dbReference type="Gene3D" id="1.20.1270.370">
    <property type="match status" value="1"/>
</dbReference>
<evidence type="ECO:0000313" key="3">
    <source>
        <dbReference type="Proteomes" id="UP000239462"/>
    </source>
</evidence>